<evidence type="ECO:0000313" key="8">
    <source>
        <dbReference type="Proteomes" id="UP001221838"/>
    </source>
</evidence>
<dbReference type="InterPro" id="IPR003661">
    <property type="entry name" value="HisK_dim/P_dom"/>
</dbReference>
<evidence type="ECO:0000259" key="5">
    <source>
        <dbReference type="PROSITE" id="PS50109"/>
    </source>
</evidence>
<protein>
    <recommendedName>
        <fullName evidence="2">histidine kinase</fullName>
        <ecNumber evidence="2">2.7.13.3</ecNumber>
    </recommendedName>
</protein>
<dbReference type="PROSITE" id="PS50109">
    <property type="entry name" value="HIS_KIN"/>
    <property type="match status" value="1"/>
</dbReference>
<dbReference type="SUPFAM" id="SSF55874">
    <property type="entry name" value="ATPase domain of HSP90 chaperone/DNA topoisomerase II/histidine kinase"/>
    <property type="match status" value="1"/>
</dbReference>
<dbReference type="EC" id="2.7.13.3" evidence="2"/>
<gene>
    <name evidence="7" type="ORF">POL68_17845</name>
</gene>
<dbReference type="PANTHER" id="PTHR43547:SF2">
    <property type="entry name" value="HYBRID SIGNAL TRANSDUCTION HISTIDINE KINASE C"/>
    <property type="match status" value="1"/>
</dbReference>
<dbReference type="InterPro" id="IPR001789">
    <property type="entry name" value="Sig_transdc_resp-reg_receiver"/>
</dbReference>
<comment type="catalytic activity">
    <reaction evidence="1">
        <text>ATP + protein L-histidine = ADP + protein N-phospho-L-histidine.</text>
        <dbReference type="EC" id="2.7.13.3"/>
    </reaction>
</comment>
<dbReference type="PRINTS" id="PR00344">
    <property type="entry name" value="BCTRLSENSOR"/>
</dbReference>
<dbReference type="Gene3D" id="1.10.287.130">
    <property type="match status" value="1"/>
</dbReference>
<dbReference type="SMART" id="SM00388">
    <property type="entry name" value="HisKA"/>
    <property type="match status" value="1"/>
</dbReference>
<evidence type="ECO:0000256" key="1">
    <source>
        <dbReference type="ARBA" id="ARBA00000085"/>
    </source>
</evidence>
<dbReference type="Pfam" id="PF02518">
    <property type="entry name" value="HATPase_c"/>
    <property type="match status" value="1"/>
</dbReference>
<dbReference type="RefSeq" id="WP_272139715.1">
    <property type="nucleotide sequence ID" value="NZ_JAQNDM010000002.1"/>
</dbReference>
<organism evidence="7 8">
    <name type="scientific">Stigmatella ashevillensis</name>
    <dbReference type="NCBI Taxonomy" id="2995309"/>
    <lineage>
        <taxon>Bacteria</taxon>
        <taxon>Pseudomonadati</taxon>
        <taxon>Myxococcota</taxon>
        <taxon>Myxococcia</taxon>
        <taxon>Myxococcales</taxon>
        <taxon>Cystobacterineae</taxon>
        <taxon>Archangiaceae</taxon>
        <taxon>Stigmatella</taxon>
    </lineage>
</organism>
<evidence type="ECO:0000256" key="4">
    <source>
        <dbReference type="PROSITE-ProRule" id="PRU00169"/>
    </source>
</evidence>
<dbReference type="PROSITE" id="PS50110">
    <property type="entry name" value="RESPONSE_REGULATORY"/>
    <property type="match status" value="1"/>
</dbReference>
<dbReference type="InterPro" id="IPR004358">
    <property type="entry name" value="Sig_transdc_His_kin-like_C"/>
</dbReference>
<dbReference type="SMART" id="SM00387">
    <property type="entry name" value="HATPase_c"/>
    <property type="match status" value="1"/>
</dbReference>
<dbReference type="PANTHER" id="PTHR43547">
    <property type="entry name" value="TWO-COMPONENT HISTIDINE KINASE"/>
    <property type="match status" value="1"/>
</dbReference>
<dbReference type="GO" id="GO:0005524">
    <property type="term" value="F:ATP binding"/>
    <property type="evidence" value="ECO:0007669"/>
    <property type="project" value="UniProtKB-KW"/>
</dbReference>
<dbReference type="CDD" id="cd00156">
    <property type="entry name" value="REC"/>
    <property type="match status" value="1"/>
</dbReference>
<keyword evidence="7" id="KW-0067">ATP-binding</keyword>
<dbReference type="InterPro" id="IPR005467">
    <property type="entry name" value="His_kinase_dom"/>
</dbReference>
<proteinExistence type="predicted"/>
<evidence type="ECO:0000259" key="6">
    <source>
        <dbReference type="PROSITE" id="PS50110"/>
    </source>
</evidence>
<dbReference type="CDD" id="cd00082">
    <property type="entry name" value="HisKA"/>
    <property type="match status" value="1"/>
</dbReference>
<keyword evidence="8" id="KW-1185">Reference proteome</keyword>
<dbReference type="Gene3D" id="3.30.565.10">
    <property type="entry name" value="Histidine kinase-like ATPase, C-terminal domain"/>
    <property type="match status" value="1"/>
</dbReference>
<feature type="domain" description="Response regulatory" evidence="6">
    <location>
        <begin position="4"/>
        <end position="123"/>
    </location>
</feature>
<dbReference type="Proteomes" id="UP001221838">
    <property type="component" value="Unassembled WGS sequence"/>
</dbReference>
<evidence type="ECO:0000313" key="7">
    <source>
        <dbReference type="EMBL" id="MDC0710344.1"/>
    </source>
</evidence>
<reference evidence="7 8" key="1">
    <citation type="submission" date="2022-11" db="EMBL/GenBank/DDBJ databases">
        <title>Minimal conservation of predation-associated metabolite biosynthetic gene clusters underscores biosynthetic potential of Myxococcota including descriptions for ten novel species: Archangium lansinium sp. nov., Myxococcus landrumus sp. nov., Nannocystis bai.</title>
        <authorList>
            <person name="Ahearne A."/>
            <person name="Stevens C."/>
            <person name="Dowd S."/>
        </authorList>
    </citation>
    <scope>NUCLEOTIDE SEQUENCE [LARGE SCALE GENOMIC DNA]</scope>
    <source>
        <strain evidence="7 8">NCWAL01</strain>
    </source>
</reference>
<dbReference type="InterPro" id="IPR036890">
    <property type="entry name" value="HATPase_C_sf"/>
</dbReference>
<keyword evidence="7" id="KW-0547">Nucleotide-binding</keyword>
<dbReference type="InterPro" id="IPR003594">
    <property type="entry name" value="HATPase_dom"/>
</dbReference>
<feature type="domain" description="Histidine kinase" evidence="5">
    <location>
        <begin position="160"/>
        <end position="379"/>
    </location>
</feature>
<accession>A0ABT5D9N5</accession>
<evidence type="ECO:0000256" key="2">
    <source>
        <dbReference type="ARBA" id="ARBA00012438"/>
    </source>
</evidence>
<dbReference type="Gene3D" id="3.40.50.2300">
    <property type="match status" value="1"/>
</dbReference>
<comment type="caution">
    <text evidence="7">The sequence shown here is derived from an EMBL/GenBank/DDBJ whole genome shotgun (WGS) entry which is preliminary data.</text>
</comment>
<dbReference type="InterPro" id="IPR036097">
    <property type="entry name" value="HisK_dim/P_sf"/>
</dbReference>
<dbReference type="EMBL" id="JAQNDM010000002">
    <property type="protein sequence ID" value="MDC0710344.1"/>
    <property type="molecule type" value="Genomic_DNA"/>
</dbReference>
<dbReference type="SUPFAM" id="SSF52172">
    <property type="entry name" value="CheY-like"/>
    <property type="match status" value="1"/>
</dbReference>
<evidence type="ECO:0000256" key="3">
    <source>
        <dbReference type="ARBA" id="ARBA00022553"/>
    </source>
</evidence>
<feature type="modified residue" description="4-aspartylphosphate" evidence="4">
    <location>
        <position position="56"/>
    </location>
</feature>
<dbReference type="InterPro" id="IPR011006">
    <property type="entry name" value="CheY-like_superfamily"/>
</dbReference>
<dbReference type="CDD" id="cd00075">
    <property type="entry name" value="HATPase"/>
    <property type="match status" value="1"/>
</dbReference>
<dbReference type="SMART" id="SM00448">
    <property type="entry name" value="REC"/>
    <property type="match status" value="1"/>
</dbReference>
<sequence>MSVRVLQVDDSAADQLVVRRALERDPDTRWTVEQVSTAEEGLERATASIPDVVLMDFHLPGMNGVELLRALRGRCAERVPAAVILTGTGNERLAVEAMRSGAQDYLVKGSFTPERLRQSLRAALETVRLARALEARRLQTENAEREAREALAVRDELFSLATHDLKGPLQIITLNAQLLRVKLPAEVMTPALTTRLSSISHAAMRMGELIDQFLVATRGREQLLHRERMDLAALVHTKVRELELMSNRHAFHLNVKGKDFMGNWDPKSLERVLDNLLSNAVKYSPAGGDILVMLAADTTALERQVRLCVEDSGLGIPPEDLPRIFERFHRASNVPTSIAGSGVGLASVRRLVELHGGTIEVKSQPGRGSAFTVMLPQDMPVDTVPQEVGPGPEQDAR</sequence>
<keyword evidence="3 4" id="KW-0597">Phosphoprotein</keyword>
<dbReference type="Pfam" id="PF00072">
    <property type="entry name" value="Response_reg"/>
    <property type="match status" value="1"/>
</dbReference>
<name>A0ABT5D9N5_9BACT</name>
<dbReference type="SUPFAM" id="SSF47384">
    <property type="entry name" value="Homodimeric domain of signal transducing histidine kinase"/>
    <property type="match status" value="1"/>
</dbReference>